<dbReference type="InterPro" id="IPR019587">
    <property type="entry name" value="Polyketide_cyclase/dehydratase"/>
</dbReference>
<dbReference type="Gene3D" id="3.30.530.20">
    <property type="match status" value="1"/>
</dbReference>
<dbReference type="InterPro" id="IPR023393">
    <property type="entry name" value="START-like_dom_sf"/>
</dbReference>
<dbReference type="Proteomes" id="UP001501161">
    <property type="component" value="Unassembled WGS sequence"/>
</dbReference>
<name>A0ABP5IHF6_9ACTN</name>
<sequence length="153" mass="16361">MAAGYGGPVPSITRTFATTASPEAAHAYLADFRTAEEWDPGTRTCERTSGDGGVGTTYRNISSFFGRTVEITYTAAEVVVPTRVHLRGTNESFEGADIFEITPTTGGARVVYTAQMSFSGLSRLASPLVRAYLPLLASKTVDQLRTCLDRQAG</sequence>
<evidence type="ECO:0000313" key="2">
    <source>
        <dbReference type="Proteomes" id="UP001501161"/>
    </source>
</evidence>
<organism evidence="1 2">
    <name type="scientific">Nocardioides furvisabuli</name>
    <dbReference type="NCBI Taxonomy" id="375542"/>
    <lineage>
        <taxon>Bacteria</taxon>
        <taxon>Bacillati</taxon>
        <taxon>Actinomycetota</taxon>
        <taxon>Actinomycetes</taxon>
        <taxon>Propionibacteriales</taxon>
        <taxon>Nocardioidaceae</taxon>
        <taxon>Nocardioides</taxon>
    </lineage>
</organism>
<evidence type="ECO:0000313" key="1">
    <source>
        <dbReference type="EMBL" id="GAA2100540.1"/>
    </source>
</evidence>
<reference evidence="2" key="1">
    <citation type="journal article" date="2019" name="Int. J. Syst. Evol. Microbiol.">
        <title>The Global Catalogue of Microorganisms (GCM) 10K type strain sequencing project: providing services to taxonomists for standard genome sequencing and annotation.</title>
        <authorList>
            <consortium name="The Broad Institute Genomics Platform"/>
            <consortium name="The Broad Institute Genome Sequencing Center for Infectious Disease"/>
            <person name="Wu L."/>
            <person name="Ma J."/>
        </authorList>
    </citation>
    <scope>NUCLEOTIDE SEQUENCE [LARGE SCALE GENOMIC DNA]</scope>
    <source>
        <strain evidence="2">JCM 13813</strain>
    </source>
</reference>
<accession>A0ABP5IHF6</accession>
<dbReference type="EMBL" id="BAAAMQ010000009">
    <property type="protein sequence ID" value="GAA2100540.1"/>
    <property type="molecule type" value="Genomic_DNA"/>
</dbReference>
<proteinExistence type="predicted"/>
<protein>
    <submittedName>
        <fullName evidence="1">SRPBCC family protein</fullName>
    </submittedName>
</protein>
<comment type="caution">
    <text evidence="1">The sequence shown here is derived from an EMBL/GenBank/DDBJ whole genome shotgun (WGS) entry which is preliminary data.</text>
</comment>
<gene>
    <name evidence="1" type="ORF">GCM10009726_10480</name>
</gene>
<dbReference type="SUPFAM" id="SSF55961">
    <property type="entry name" value="Bet v1-like"/>
    <property type="match status" value="1"/>
</dbReference>
<keyword evidence="2" id="KW-1185">Reference proteome</keyword>
<dbReference type="Pfam" id="PF10604">
    <property type="entry name" value="Polyketide_cyc2"/>
    <property type="match status" value="1"/>
</dbReference>